<keyword evidence="1" id="KW-0812">Transmembrane</keyword>
<dbReference type="RefSeq" id="WP_290365505.1">
    <property type="nucleotide sequence ID" value="NZ_JAUFQU010000082.1"/>
</dbReference>
<evidence type="ECO:0000256" key="1">
    <source>
        <dbReference type="SAM" id="Phobius"/>
    </source>
</evidence>
<accession>A0ABT8D1E4</accession>
<evidence type="ECO:0000313" key="2">
    <source>
        <dbReference type="EMBL" id="MDN3710279.1"/>
    </source>
</evidence>
<dbReference type="Pfam" id="PF19589">
    <property type="entry name" value="DUF6095"/>
    <property type="match status" value="1"/>
</dbReference>
<keyword evidence="3" id="KW-1185">Reference proteome</keyword>
<protein>
    <submittedName>
        <fullName evidence="2">DUF6095 family protein</fullName>
    </submittedName>
</protein>
<sequence>MFVGPVIINSSFKNSEHPLYYPVLILGILICLFSMFFFFKGLTTW</sequence>
<name>A0ABT8D1E4_9FLAO</name>
<evidence type="ECO:0000313" key="3">
    <source>
        <dbReference type="Proteomes" id="UP001242368"/>
    </source>
</evidence>
<organism evidence="2 3">
    <name type="scientific">Paenimyroides ceti</name>
    <dbReference type="NCBI Taxonomy" id="395087"/>
    <lineage>
        <taxon>Bacteria</taxon>
        <taxon>Pseudomonadati</taxon>
        <taxon>Bacteroidota</taxon>
        <taxon>Flavobacteriia</taxon>
        <taxon>Flavobacteriales</taxon>
        <taxon>Flavobacteriaceae</taxon>
        <taxon>Paenimyroides</taxon>
    </lineage>
</organism>
<feature type="transmembrane region" description="Helical" evidence="1">
    <location>
        <begin position="20"/>
        <end position="39"/>
    </location>
</feature>
<comment type="caution">
    <text evidence="2">The sequence shown here is derived from an EMBL/GenBank/DDBJ whole genome shotgun (WGS) entry which is preliminary data.</text>
</comment>
<keyword evidence="1" id="KW-1133">Transmembrane helix</keyword>
<proteinExistence type="predicted"/>
<keyword evidence="1" id="KW-0472">Membrane</keyword>
<gene>
    <name evidence="2" type="ORF">QW060_25940</name>
</gene>
<dbReference type="Proteomes" id="UP001242368">
    <property type="component" value="Unassembled WGS sequence"/>
</dbReference>
<dbReference type="EMBL" id="JAUFQU010000082">
    <property type="protein sequence ID" value="MDN3710279.1"/>
    <property type="molecule type" value="Genomic_DNA"/>
</dbReference>
<dbReference type="InterPro" id="IPR046077">
    <property type="entry name" value="DUF6095"/>
</dbReference>
<reference evidence="3" key="1">
    <citation type="journal article" date="2019" name="Int. J. Syst. Evol. Microbiol.">
        <title>The Global Catalogue of Microorganisms (GCM) 10K type strain sequencing project: providing services to taxonomists for standard genome sequencing and annotation.</title>
        <authorList>
            <consortium name="The Broad Institute Genomics Platform"/>
            <consortium name="The Broad Institute Genome Sequencing Center for Infectious Disease"/>
            <person name="Wu L."/>
            <person name="Ma J."/>
        </authorList>
    </citation>
    <scope>NUCLEOTIDE SEQUENCE [LARGE SCALE GENOMIC DNA]</scope>
    <source>
        <strain evidence="3">CECT 7184</strain>
    </source>
</reference>